<dbReference type="EMBL" id="UNSC01000001">
    <property type="protein sequence ID" value="SZD71147.1"/>
    <property type="molecule type" value="Genomic_DNA"/>
</dbReference>
<gene>
    <name evidence="1" type="ORF">SAMEA104719789_00241</name>
</gene>
<name>A0A383TUW7_9FLAO</name>
<proteinExistence type="predicted"/>
<protein>
    <submittedName>
        <fullName evidence="1">Uncharacterized protein</fullName>
    </submittedName>
</protein>
<evidence type="ECO:0000313" key="1">
    <source>
        <dbReference type="EMBL" id="SZD71147.1"/>
    </source>
</evidence>
<dbReference type="OrthoDB" id="1100725at2"/>
<keyword evidence="2" id="KW-1185">Reference proteome</keyword>
<accession>A0A383TUW7</accession>
<organism evidence="1 2">
    <name type="scientific">Candidatus Ornithobacterium hominis</name>
    <dbReference type="NCBI Taxonomy" id="2497989"/>
    <lineage>
        <taxon>Bacteria</taxon>
        <taxon>Pseudomonadati</taxon>
        <taxon>Bacteroidota</taxon>
        <taxon>Flavobacteriia</taxon>
        <taxon>Flavobacteriales</taxon>
        <taxon>Weeksellaceae</taxon>
        <taxon>Ornithobacterium</taxon>
    </lineage>
</organism>
<dbReference type="AlphaFoldDB" id="A0A383TUW7"/>
<sequence>MNKNLDEIKKELTEEIKSFAAEIAHVNSFNGLLLQEIKLRSWYEKFIVVKYLDKKQISEFDLDLATDLPLVSPAETEREETPVFHQLGEQKEEIFERDLEVPQPESNLNLSPIRLDLNDKIAFRAQLFKGDGESLDLVLKTLNRINDLPSSLTYLKELKNEMGWENHNDEYLERLRELIVKRFH</sequence>
<reference evidence="1 2" key="1">
    <citation type="submission" date="2018-09" db="EMBL/GenBank/DDBJ databases">
        <authorList>
            <consortium name="Pathogen Informatics"/>
        </authorList>
    </citation>
    <scope>NUCLEOTIDE SEQUENCE [LARGE SCALE GENOMIC DNA]</scope>
    <source>
        <strain evidence="1 2">OH-22767</strain>
    </source>
</reference>
<dbReference type="RefSeq" id="WP_119058814.1">
    <property type="nucleotide sequence ID" value="NZ_UNSC01000001.1"/>
</dbReference>
<evidence type="ECO:0000313" key="2">
    <source>
        <dbReference type="Proteomes" id="UP000262142"/>
    </source>
</evidence>
<dbReference type="Proteomes" id="UP000262142">
    <property type="component" value="Unassembled WGS sequence"/>
</dbReference>